<accession>A0A6J4UYY5</accession>
<organism evidence="1">
    <name type="scientific">uncultured Thermomicrobiales bacterium</name>
    <dbReference type="NCBI Taxonomy" id="1645740"/>
    <lineage>
        <taxon>Bacteria</taxon>
        <taxon>Pseudomonadati</taxon>
        <taxon>Thermomicrobiota</taxon>
        <taxon>Thermomicrobia</taxon>
        <taxon>Thermomicrobiales</taxon>
        <taxon>environmental samples</taxon>
    </lineage>
</organism>
<name>A0A6J4UYY5_9BACT</name>
<dbReference type="AlphaFoldDB" id="A0A6J4UYY5"/>
<dbReference type="EMBL" id="CADCWE010000249">
    <property type="protein sequence ID" value="CAA9561926.1"/>
    <property type="molecule type" value="Genomic_DNA"/>
</dbReference>
<evidence type="ECO:0000313" key="1">
    <source>
        <dbReference type="EMBL" id="CAA9561926.1"/>
    </source>
</evidence>
<proteinExistence type="predicted"/>
<protein>
    <submittedName>
        <fullName evidence="1">Uncharacterized protein</fullName>
    </submittedName>
</protein>
<reference evidence="1" key="1">
    <citation type="submission" date="2020-02" db="EMBL/GenBank/DDBJ databases">
        <authorList>
            <person name="Meier V. D."/>
        </authorList>
    </citation>
    <scope>NUCLEOTIDE SEQUENCE</scope>
    <source>
        <strain evidence="1">AVDCRST_MAG73</strain>
    </source>
</reference>
<sequence length="109" mass="11728">MADDPTRWRIAVTAVEVDLRAWRRAHPAAALTEIEQALDARLDAARAGLLAEVAADVPAAEERCPACGGRLVRRGERTRTLRTRGDAPLELTRAYLSCPACGAGLSPPR</sequence>
<gene>
    <name evidence="1" type="ORF">AVDCRST_MAG73-3792</name>
</gene>